<name>A0A4Z1P580_9PEZI</name>
<dbReference type="EMBL" id="SNSC02000009">
    <property type="protein sequence ID" value="TID21714.1"/>
    <property type="molecule type" value="Genomic_DNA"/>
</dbReference>
<comment type="caution">
    <text evidence="2">The sequence shown here is derived from an EMBL/GenBank/DDBJ whole genome shotgun (WGS) entry which is preliminary data.</text>
</comment>
<feature type="compositionally biased region" description="Basic and acidic residues" evidence="1">
    <location>
        <begin position="36"/>
        <end position="47"/>
    </location>
</feature>
<feature type="region of interest" description="Disordered" evidence="1">
    <location>
        <begin position="16"/>
        <end position="55"/>
    </location>
</feature>
<dbReference type="Proteomes" id="UP000298493">
    <property type="component" value="Unassembled WGS sequence"/>
</dbReference>
<protein>
    <submittedName>
        <fullName evidence="2">Uncharacterized protein</fullName>
    </submittedName>
</protein>
<accession>A0A4Z1P580</accession>
<dbReference type="AlphaFoldDB" id="A0A4Z1P580"/>
<evidence type="ECO:0000313" key="3">
    <source>
        <dbReference type="Proteomes" id="UP000298493"/>
    </source>
</evidence>
<evidence type="ECO:0000313" key="2">
    <source>
        <dbReference type="EMBL" id="TID21714.1"/>
    </source>
</evidence>
<gene>
    <name evidence="2" type="ORF">E6O75_ATG05109</name>
</gene>
<organism evidence="2 3">
    <name type="scientific">Venturia nashicola</name>
    <dbReference type="NCBI Taxonomy" id="86259"/>
    <lineage>
        <taxon>Eukaryota</taxon>
        <taxon>Fungi</taxon>
        <taxon>Dikarya</taxon>
        <taxon>Ascomycota</taxon>
        <taxon>Pezizomycotina</taxon>
        <taxon>Dothideomycetes</taxon>
        <taxon>Pleosporomycetidae</taxon>
        <taxon>Venturiales</taxon>
        <taxon>Venturiaceae</taxon>
        <taxon>Venturia</taxon>
    </lineage>
</organism>
<sequence length="80" mass="8555">MPWFTAQLVTAGLCDPTRAATHDSAGDRPSYCAATHDSDEPSYRAEKQTSTGTGQAYDTKRLVPTLANGEFDCNSMPLAS</sequence>
<keyword evidence="3" id="KW-1185">Reference proteome</keyword>
<evidence type="ECO:0000256" key="1">
    <source>
        <dbReference type="SAM" id="MobiDB-lite"/>
    </source>
</evidence>
<proteinExistence type="predicted"/>
<reference evidence="2 3" key="1">
    <citation type="submission" date="2019-04" db="EMBL/GenBank/DDBJ databases">
        <title>High contiguity whole genome sequence and gene annotation resource for two Venturia nashicola isolates.</title>
        <authorList>
            <person name="Prokchorchik M."/>
            <person name="Won K."/>
            <person name="Lee Y."/>
            <person name="Choi E.D."/>
            <person name="Segonzac C."/>
            <person name="Sohn K.H."/>
        </authorList>
    </citation>
    <scope>NUCLEOTIDE SEQUENCE [LARGE SCALE GENOMIC DNA]</scope>
    <source>
        <strain evidence="2 3">PRI2</strain>
    </source>
</reference>